<evidence type="ECO:0000256" key="8">
    <source>
        <dbReference type="ARBA" id="ARBA00045867"/>
    </source>
</evidence>
<dbReference type="InterPro" id="IPR001623">
    <property type="entry name" value="DnaJ_domain"/>
</dbReference>
<dbReference type="FunFam" id="3.30.360.20:FF:000002">
    <property type="entry name" value="RNA terminal phosphate cyclase-like 1"/>
    <property type="match status" value="1"/>
</dbReference>
<dbReference type="AlphaFoldDB" id="A0AAD9QYW4"/>
<dbReference type="SUPFAM" id="SSF55205">
    <property type="entry name" value="EPT/RTPC-like"/>
    <property type="match status" value="1"/>
</dbReference>
<reference evidence="10" key="1">
    <citation type="journal article" date="2023" name="G3 (Bethesda)">
        <title>Whole genome assembly and annotation of the endangered Caribbean coral Acropora cervicornis.</title>
        <authorList>
            <person name="Selwyn J.D."/>
            <person name="Vollmer S.V."/>
        </authorList>
    </citation>
    <scope>NUCLEOTIDE SEQUENCE</scope>
    <source>
        <strain evidence="10">K2</strain>
    </source>
</reference>
<dbReference type="PANTHER" id="PTHR11096:SF0">
    <property type="entry name" value="RNA 3'-TERMINAL PHOSPHATE CYCLASE"/>
    <property type="match status" value="1"/>
</dbReference>
<dbReference type="PRINTS" id="PR00625">
    <property type="entry name" value="JDOMAIN"/>
</dbReference>
<comment type="caution">
    <text evidence="10">The sequence shown here is derived from an EMBL/GenBank/DDBJ whole genome shotgun (WGS) entry which is preliminary data.</text>
</comment>
<evidence type="ECO:0000256" key="6">
    <source>
        <dbReference type="ARBA" id="ARBA00024481"/>
    </source>
</evidence>
<dbReference type="Pfam" id="PF01137">
    <property type="entry name" value="RTC"/>
    <property type="match status" value="1"/>
</dbReference>
<dbReference type="PROSITE" id="PS50076">
    <property type="entry name" value="DNAJ_2"/>
    <property type="match status" value="1"/>
</dbReference>
<dbReference type="GO" id="GO:0006396">
    <property type="term" value="P:RNA processing"/>
    <property type="evidence" value="ECO:0007669"/>
    <property type="project" value="InterPro"/>
</dbReference>
<dbReference type="GO" id="GO:0000166">
    <property type="term" value="F:nucleotide binding"/>
    <property type="evidence" value="ECO:0007669"/>
    <property type="project" value="UniProtKB-KW"/>
</dbReference>
<dbReference type="SUPFAM" id="SSF52913">
    <property type="entry name" value="RNA 3'-terminal phosphate cyclase, RPTC, insert domain"/>
    <property type="match status" value="1"/>
</dbReference>
<dbReference type="Pfam" id="PF05189">
    <property type="entry name" value="RTC_insert"/>
    <property type="match status" value="1"/>
</dbReference>
<dbReference type="InterPro" id="IPR013791">
    <property type="entry name" value="RNA3'-term_phos_cycl_insert"/>
</dbReference>
<gene>
    <name evidence="10" type="ORF">P5673_005481</name>
</gene>
<comment type="function">
    <text evidence="8">Catalyzes the conversion of 3'-phosphate to a 2',3'-cyclic phosphodiester at the end of RNA. The mechanism of action of the enzyme occurs in 3 steps: (A) adenylation of the enzyme by ATP; (B) transfer of adenylate to an RNA-N3'P to produce RNA-N3'PP5'A; (C) and attack of the adjacent 2'-hydroxyl on the 3'-phosphorus in the diester linkage to produce the cyclic end product. Likely functions in some aspects of cellular RNA processing. Function plays an important role in regulating axon regeneration by inhibiting central nervous system (CNS) axon regeneration following optic nerve injury.</text>
</comment>
<sequence length="514" mass="57133">MGRTLNLNCFAKVKMKIAACPRCMLAIARNIISSRSFHSRIVSKRKSLYDVLDVPHSATQAEIKAAYYELSLKYHPDVNKTQASQEVFRELTEAYGVLSNLNTRREYDKEIGAYFMLRSTRKKETGEKMLRLTDEMLEIDLRGIKESGVFLSTIATLSTVLQTPVRLTNACISNGGIQSHDMRVLQLLRKISNGTLAANTGLSTVTYIPGEPISGNFFAEAGRLGQLSLLVAAVLPCLPFAPIPEYTHCNRVFLKGGTHRYKKMHSDYVQTVVQPFIQKFGFEFHYDIRKRSYYPFWEGKVCIESIPVYSLSPINLTESGTVVKVTGWAFVAGDKPIRVAQVMSKEVHCLLKKELPDVLVNISSRRDRDSRCEGIGQGVMLLAEMSSGPVLSGTALWKKGMTPEQVANEAVRMLLFNVNSGGCVDDMLQEQAILFMSLANGKSSLRVAPLNKRSKTVIKAIETFTEVRFSVSRSNITNGSRTGRSVVIECEGQGCVNEDIVPPGDIQYKVESTV</sequence>
<evidence type="ECO:0000259" key="9">
    <source>
        <dbReference type="PROSITE" id="PS50076"/>
    </source>
</evidence>
<evidence type="ECO:0000256" key="5">
    <source>
        <dbReference type="ARBA" id="ARBA00022741"/>
    </source>
</evidence>
<dbReference type="Gene3D" id="3.30.360.20">
    <property type="entry name" value="RNA 3'-terminal phosphate cyclase, insert domain"/>
    <property type="match status" value="1"/>
</dbReference>
<dbReference type="Proteomes" id="UP001249851">
    <property type="component" value="Unassembled WGS sequence"/>
</dbReference>
<keyword evidence="4" id="KW-0436">Ligase</keyword>
<organism evidence="10 11">
    <name type="scientific">Acropora cervicornis</name>
    <name type="common">Staghorn coral</name>
    <dbReference type="NCBI Taxonomy" id="6130"/>
    <lineage>
        <taxon>Eukaryota</taxon>
        <taxon>Metazoa</taxon>
        <taxon>Cnidaria</taxon>
        <taxon>Anthozoa</taxon>
        <taxon>Hexacorallia</taxon>
        <taxon>Scleractinia</taxon>
        <taxon>Astrocoeniina</taxon>
        <taxon>Acroporidae</taxon>
        <taxon>Acropora</taxon>
    </lineage>
</organism>
<comment type="catalytic activity">
    <reaction evidence="6">
        <text>a 3'-end 3'-phospho-ribonucleotide-RNA + ATP = a 3'-end 2',3'-cyclophospho-ribonucleotide-RNA + AMP + diphosphate</text>
        <dbReference type="Rhea" id="RHEA:23976"/>
        <dbReference type="Rhea" id="RHEA-COMP:10463"/>
        <dbReference type="Rhea" id="RHEA-COMP:10464"/>
        <dbReference type="ChEBI" id="CHEBI:30616"/>
        <dbReference type="ChEBI" id="CHEBI:33019"/>
        <dbReference type="ChEBI" id="CHEBI:83062"/>
        <dbReference type="ChEBI" id="CHEBI:83064"/>
        <dbReference type="ChEBI" id="CHEBI:456215"/>
        <dbReference type="EC" id="6.5.1.4"/>
    </reaction>
</comment>
<accession>A0AAD9QYW4</accession>
<evidence type="ECO:0000256" key="3">
    <source>
        <dbReference type="ARBA" id="ARBA00021428"/>
    </source>
</evidence>
<dbReference type="Gene3D" id="3.65.10.20">
    <property type="entry name" value="RNA 3'-terminal phosphate cyclase domain"/>
    <property type="match status" value="1"/>
</dbReference>
<evidence type="ECO:0000256" key="4">
    <source>
        <dbReference type="ARBA" id="ARBA00022598"/>
    </source>
</evidence>
<dbReference type="CDD" id="cd06257">
    <property type="entry name" value="DnaJ"/>
    <property type="match status" value="1"/>
</dbReference>
<name>A0AAD9QYW4_ACRCE</name>
<dbReference type="EMBL" id="JARQWQ010000009">
    <property type="protein sequence ID" value="KAK2569650.1"/>
    <property type="molecule type" value="Genomic_DNA"/>
</dbReference>
<feature type="domain" description="J" evidence="9">
    <location>
        <begin position="47"/>
        <end position="111"/>
    </location>
</feature>
<dbReference type="InterPro" id="IPR013792">
    <property type="entry name" value="RNA3'P_cycl/enolpyr_Trfase_a/b"/>
</dbReference>
<evidence type="ECO:0000256" key="1">
    <source>
        <dbReference type="ARBA" id="ARBA00009206"/>
    </source>
</evidence>
<dbReference type="SUPFAM" id="SSF46565">
    <property type="entry name" value="Chaperone J-domain"/>
    <property type="match status" value="1"/>
</dbReference>
<dbReference type="GO" id="GO:0005634">
    <property type="term" value="C:nucleus"/>
    <property type="evidence" value="ECO:0007669"/>
    <property type="project" value="TreeGrafter"/>
</dbReference>
<dbReference type="PANTHER" id="PTHR11096">
    <property type="entry name" value="RNA 3' TERMINAL PHOSPHATE CYCLASE"/>
    <property type="match status" value="1"/>
</dbReference>
<evidence type="ECO:0000313" key="11">
    <source>
        <dbReference type="Proteomes" id="UP001249851"/>
    </source>
</evidence>
<proteinExistence type="inferred from homology"/>
<evidence type="ECO:0000313" key="10">
    <source>
        <dbReference type="EMBL" id="KAK2569650.1"/>
    </source>
</evidence>
<reference evidence="10" key="2">
    <citation type="journal article" date="2023" name="Science">
        <title>Genomic signatures of disease resistance in endangered staghorn corals.</title>
        <authorList>
            <person name="Vollmer S.V."/>
            <person name="Selwyn J.D."/>
            <person name="Despard B.A."/>
            <person name="Roesel C.L."/>
        </authorList>
    </citation>
    <scope>NUCLEOTIDE SEQUENCE</scope>
    <source>
        <strain evidence="10">K2</strain>
    </source>
</reference>
<dbReference type="InterPro" id="IPR037136">
    <property type="entry name" value="RNA3'_phos_cyclase_dom_sf"/>
</dbReference>
<keyword evidence="11" id="KW-1185">Reference proteome</keyword>
<dbReference type="InterPro" id="IPR023797">
    <property type="entry name" value="RNA3'_phos_cyclase_dom"/>
</dbReference>
<dbReference type="InterPro" id="IPR036553">
    <property type="entry name" value="RPTC_insert"/>
</dbReference>
<dbReference type="Gene3D" id="1.10.287.110">
    <property type="entry name" value="DnaJ domain"/>
    <property type="match status" value="1"/>
</dbReference>
<protein>
    <recommendedName>
        <fullName evidence="3">RNA 3'-terminal phosphate cyclase</fullName>
        <ecNumber evidence="2">6.5.1.4</ecNumber>
    </recommendedName>
    <alternativeName>
        <fullName evidence="7">RNA terminal phosphate cyclase domain-containing protein 1</fullName>
    </alternativeName>
</protein>
<dbReference type="InterPro" id="IPR036869">
    <property type="entry name" value="J_dom_sf"/>
</dbReference>
<keyword evidence="5" id="KW-0547">Nucleotide-binding</keyword>
<comment type="similarity">
    <text evidence="1">Belongs to the RNA 3'-terminal cyclase family. Type 1 subfamily.</text>
</comment>
<dbReference type="GO" id="GO:0003963">
    <property type="term" value="F:RNA-3'-phosphate cyclase activity"/>
    <property type="evidence" value="ECO:0007669"/>
    <property type="project" value="UniProtKB-EC"/>
</dbReference>
<evidence type="ECO:0000256" key="2">
    <source>
        <dbReference type="ARBA" id="ARBA00012725"/>
    </source>
</evidence>
<dbReference type="Pfam" id="PF00226">
    <property type="entry name" value="DnaJ"/>
    <property type="match status" value="1"/>
</dbReference>
<dbReference type="InterPro" id="IPR000228">
    <property type="entry name" value="RNA3'_term_phos_cyc"/>
</dbReference>
<dbReference type="SMART" id="SM00271">
    <property type="entry name" value="DnaJ"/>
    <property type="match status" value="1"/>
</dbReference>
<dbReference type="EC" id="6.5.1.4" evidence="2"/>
<evidence type="ECO:0000256" key="7">
    <source>
        <dbReference type="ARBA" id="ARBA00032543"/>
    </source>
</evidence>